<evidence type="ECO:0000313" key="1">
    <source>
        <dbReference type="EMBL" id="PKR83112.1"/>
    </source>
</evidence>
<evidence type="ECO:0000313" key="2">
    <source>
        <dbReference type="Proteomes" id="UP000233440"/>
    </source>
</evidence>
<dbReference type="Proteomes" id="UP000233440">
    <property type="component" value="Unassembled WGS sequence"/>
</dbReference>
<protein>
    <submittedName>
        <fullName evidence="1">Uncharacterized protein</fullName>
    </submittedName>
</protein>
<proteinExistence type="predicted"/>
<comment type="caution">
    <text evidence="1">The sequence shown here is derived from an EMBL/GenBank/DDBJ whole genome shotgun (WGS) entry which is preliminary data.</text>
</comment>
<sequence length="62" mass="7184">MYNKKSAKDLINIALSVAYYMCFMYNRQCWSLTAMKWKVADTPGRFAMASVGEISMENVYLK</sequence>
<reference evidence="1 2" key="1">
    <citation type="submission" date="2017-11" db="EMBL/GenBank/DDBJ databases">
        <title>Bacillus camelliae sp. nov., isolated from pu'er tea.</title>
        <authorList>
            <person name="Niu L."/>
        </authorList>
    </citation>
    <scope>NUCLEOTIDE SEQUENCE [LARGE SCALE GENOMIC DNA]</scope>
    <source>
        <strain evidence="1 2">7578-1</strain>
    </source>
</reference>
<dbReference type="EMBL" id="PIQO01000022">
    <property type="protein sequence ID" value="PKR83112.1"/>
    <property type="molecule type" value="Genomic_DNA"/>
</dbReference>
<accession>A0A2N3LEQ1</accession>
<organism evidence="1 2">
    <name type="scientific">Heyndrickxia camelliae</name>
    <dbReference type="NCBI Taxonomy" id="1707093"/>
    <lineage>
        <taxon>Bacteria</taxon>
        <taxon>Bacillati</taxon>
        <taxon>Bacillota</taxon>
        <taxon>Bacilli</taxon>
        <taxon>Bacillales</taxon>
        <taxon>Bacillaceae</taxon>
        <taxon>Heyndrickxia</taxon>
    </lineage>
</organism>
<keyword evidence="2" id="KW-1185">Reference proteome</keyword>
<dbReference type="AlphaFoldDB" id="A0A2N3LEQ1"/>
<name>A0A2N3LEQ1_9BACI</name>
<gene>
    <name evidence="1" type="ORF">CWO92_20710</name>
</gene>